<dbReference type="CDD" id="cd07756">
    <property type="entry name" value="CYTH-like_Pase_CHAD"/>
    <property type="match status" value="1"/>
</dbReference>
<dbReference type="SUPFAM" id="SSF55154">
    <property type="entry name" value="CYTH-like phosphatases"/>
    <property type="match status" value="1"/>
</dbReference>
<accession>A0A1V4AZR4</accession>
<name>A0A1V4AZR4_9PAST</name>
<protein>
    <submittedName>
        <fullName evidence="2">Adenylate cyclase</fullName>
    </submittedName>
</protein>
<evidence type="ECO:0000259" key="1">
    <source>
        <dbReference type="PROSITE" id="PS51707"/>
    </source>
</evidence>
<reference evidence="4 5" key="1">
    <citation type="submission" date="2018-06" db="EMBL/GenBank/DDBJ databases">
        <authorList>
            <consortium name="Pathogen Informatics"/>
            <person name="Doyle S."/>
        </authorList>
    </citation>
    <scope>NUCLEOTIDE SEQUENCE [LARGE SCALE GENOMIC DNA]</scope>
    <source>
        <strain evidence="2 4">NCTC1659</strain>
        <strain evidence="3 5">NCTC8540</strain>
    </source>
</reference>
<dbReference type="PANTHER" id="PTHR39569:SF1">
    <property type="entry name" value="INORGANIC TRIPHOSPHATASE"/>
    <property type="match status" value="1"/>
</dbReference>
<organism evidence="2 4">
    <name type="scientific">Canicola haemoglobinophilus</name>
    <dbReference type="NCBI Taxonomy" id="733"/>
    <lineage>
        <taxon>Bacteria</taxon>
        <taxon>Pseudomonadati</taxon>
        <taxon>Pseudomonadota</taxon>
        <taxon>Gammaproteobacteria</taxon>
        <taxon>Pasteurellales</taxon>
        <taxon>Pasteurellaceae</taxon>
        <taxon>Canicola</taxon>
    </lineage>
</organism>
<dbReference type="GO" id="GO:0050355">
    <property type="term" value="F:inorganic triphosphate phosphatase activity"/>
    <property type="evidence" value="ECO:0007669"/>
    <property type="project" value="InterPro"/>
</dbReference>
<dbReference type="EMBL" id="UGHJ01000001">
    <property type="protein sequence ID" value="STO68179.1"/>
    <property type="molecule type" value="Genomic_DNA"/>
</dbReference>
<evidence type="ECO:0000313" key="4">
    <source>
        <dbReference type="Proteomes" id="UP000254329"/>
    </source>
</evidence>
<sequence>MTNEVELKLSVSNGFAQFLSQEMTSFHVLQQDKVFLGNTYYDTKDQYFAQHKMGLRVRQYNNDFTLTLKTNGDVLGGLHSRPEYNVAQKSAVPNLAKLAEICDLPNWQELELQPVFSTDFERHLWLVECGNGVEIEVALDQGKIVVGERSEPICEVEFELKQGKTEDLLNFVANLPLERDVRLSSASKAQRGYQLALGSKPKVQDWLSQWRDFIELAEHEKIPRLLKLEQQLIEESVTLGKDYFAQDFLRTVERIGAFFNLYHFYSENGKLLENQLNTQLEKGITGVDQNLLVDLVDRNGYLFAQIKDIIRLHSESKNNGLAIEKLFALFHNGQYVKRMLDLTFLTL</sequence>
<dbReference type="STRING" id="733.B0186_08450"/>
<dbReference type="PANTHER" id="PTHR39569">
    <property type="entry name" value="INORGANIC TRIPHOSPHATASE"/>
    <property type="match status" value="1"/>
</dbReference>
<proteinExistence type="predicted"/>
<dbReference type="AlphaFoldDB" id="A0A1V4AZR4"/>
<dbReference type="EMBL" id="UGHF01000001">
    <property type="protein sequence ID" value="STO60947.1"/>
    <property type="molecule type" value="Genomic_DNA"/>
</dbReference>
<dbReference type="InterPro" id="IPR023577">
    <property type="entry name" value="CYTH_domain"/>
</dbReference>
<dbReference type="InterPro" id="IPR033469">
    <property type="entry name" value="CYTH-like_dom_sf"/>
</dbReference>
<feature type="domain" description="CYTH" evidence="1">
    <location>
        <begin position="2"/>
        <end position="199"/>
    </location>
</feature>
<dbReference type="PROSITE" id="PS51707">
    <property type="entry name" value="CYTH"/>
    <property type="match status" value="1"/>
</dbReference>
<dbReference type="InterPro" id="IPR039013">
    <property type="entry name" value="YgiF"/>
</dbReference>
<dbReference type="OrthoDB" id="3034217at2"/>
<evidence type="ECO:0000313" key="5">
    <source>
        <dbReference type="Proteomes" id="UP000254496"/>
    </source>
</evidence>
<keyword evidence="4" id="KW-1185">Reference proteome</keyword>
<gene>
    <name evidence="2" type="ORF">NCTC1659_02251</name>
    <name evidence="3" type="ORF">NCTC8540_00666</name>
</gene>
<dbReference type="GO" id="GO:0046872">
    <property type="term" value="F:metal ion binding"/>
    <property type="evidence" value="ECO:0007669"/>
    <property type="project" value="TreeGrafter"/>
</dbReference>
<dbReference type="Proteomes" id="UP000254496">
    <property type="component" value="Unassembled WGS sequence"/>
</dbReference>
<dbReference type="Pfam" id="PF01928">
    <property type="entry name" value="CYTH"/>
    <property type="match status" value="1"/>
</dbReference>
<dbReference type="Proteomes" id="UP000254329">
    <property type="component" value="Unassembled WGS sequence"/>
</dbReference>
<dbReference type="RefSeq" id="WP_078218913.1">
    <property type="nucleotide sequence ID" value="NZ_MUXZ01000027.1"/>
</dbReference>
<evidence type="ECO:0000313" key="2">
    <source>
        <dbReference type="EMBL" id="STO60947.1"/>
    </source>
</evidence>
<evidence type="ECO:0000313" key="3">
    <source>
        <dbReference type="EMBL" id="STO68179.1"/>
    </source>
</evidence>
<dbReference type="SMART" id="SM01118">
    <property type="entry name" value="CYTH"/>
    <property type="match status" value="1"/>
</dbReference>
<dbReference type="Gene3D" id="2.40.320.10">
    <property type="entry name" value="Hypothetical Protein Pfu-838710-001"/>
    <property type="match status" value="1"/>
</dbReference>